<feature type="domain" description="S1 motif" evidence="1">
    <location>
        <begin position="294"/>
        <end position="361"/>
    </location>
</feature>
<organism evidence="2 3">
    <name type="scientific">Candidatus Wolfebacteria bacterium GW2011_GWB1_41_12</name>
    <dbReference type="NCBI Taxonomy" id="1619006"/>
    <lineage>
        <taxon>Bacteria</taxon>
        <taxon>Candidatus Wolfeibacteriota</taxon>
    </lineage>
</organism>
<dbReference type="Gene3D" id="2.40.50.140">
    <property type="entry name" value="Nucleic acid-binding proteins"/>
    <property type="match status" value="4"/>
</dbReference>
<dbReference type="InterPro" id="IPR052757">
    <property type="entry name" value="Ribosomal_protein_S1"/>
</dbReference>
<dbReference type="PRINTS" id="PR00681">
    <property type="entry name" value="RIBOSOMALS1"/>
</dbReference>
<dbReference type="GO" id="GO:0003676">
    <property type="term" value="F:nucleic acid binding"/>
    <property type="evidence" value="ECO:0007669"/>
    <property type="project" value="InterPro"/>
</dbReference>
<dbReference type="InterPro" id="IPR035104">
    <property type="entry name" value="Ribosomal_protein_S1-like"/>
</dbReference>
<comment type="caution">
    <text evidence="2">The sequence shown here is derived from an EMBL/GenBank/DDBJ whole genome shotgun (WGS) entry which is preliminary data.</text>
</comment>
<dbReference type="CDD" id="cd04465">
    <property type="entry name" value="S1_RPS1_repeat_ec2_hs2"/>
    <property type="match status" value="1"/>
</dbReference>
<dbReference type="CDD" id="cd00164">
    <property type="entry name" value="S1_like"/>
    <property type="match status" value="1"/>
</dbReference>
<dbReference type="EMBL" id="LCAK01000001">
    <property type="protein sequence ID" value="KKR89206.1"/>
    <property type="molecule type" value="Genomic_DNA"/>
</dbReference>
<evidence type="ECO:0000259" key="1">
    <source>
        <dbReference type="PROSITE" id="PS50126"/>
    </source>
</evidence>
<dbReference type="AlphaFoldDB" id="A0A0G0UNZ8"/>
<dbReference type="PANTHER" id="PTHR47559:SF1">
    <property type="entry name" value="OS03G0844900 PROTEIN"/>
    <property type="match status" value="1"/>
</dbReference>
<feature type="domain" description="S1 motif" evidence="1">
    <location>
        <begin position="208"/>
        <end position="277"/>
    </location>
</feature>
<proteinExistence type="predicted"/>
<dbReference type="Pfam" id="PF00575">
    <property type="entry name" value="S1"/>
    <property type="match status" value="3"/>
</dbReference>
<dbReference type="PROSITE" id="PS50126">
    <property type="entry name" value="S1"/>
    <property type="match status" value="4"/>
</dbReference>
<feature type="domain" description="S1 motif" evidence="1">
    <location>
        <begin position="28"/>
        <end position="95"/>
    </location>
</feature>
<dbReference type="SUPFAM" id="SSF50249">
    <property type="entry name" value="Nucleic acid-binding proteins"/>
    <property type="match status" value="4"/>
</dbReference>
<name>A0A0G0UNZ8_9BACT</name>
<gene>
    <name evidence="2" type="ORF">UU38_C0001G0108</name>
</gene>
<dbReference type="InterPro" id="IPR003029">
    <property type="entry name" value="S1_domain"/>
</dbReference>
<dbReference type="InterPro" id="IPR012340">
    <property type="entry name" value="NA-bd_OB-fold"/>
</dbReference>
<accession>A0A0G0UNZ8</accession>
<dbReference type="Proteomes" id="UP000033918">
    <property type="component" value="Unassembled WGS sequence"/>
</dbReference>
<evidence type="ECO:0000313" key="3">
    <source>
        <dbReference type="Proteomes" id="UP000033918"/>
    </source>
</evidence>
<protein>
    <submittedName>
        <fullName evidence="2">RNA binding S1 domain protein</fullName>
    </submittedName>
</protein>
<feature type="domain" description="S1 motif" evidence="1">
    <location>
        <begin position="113"/>
        <end position="191"/>
    </location>
</feature>
<sequence length="363" mass="40545">MNSKAINPALLPQIIKTEPDLISFLKEGDLVETRILTKAPKAVYFDLNKFGTGIVYGNELMNSRDILKNLAEGETISAKVISSDNEEGFIELSLAGAYKQKEWQVLKETMENDEILSVKISGANTGGLTTEISGIKAFLPVSQLSNKNYPRVESNNRQDIVKELGKMVGQELKVKIIDLNSRTNKLILSEKEAAEEDTKKLLANYKVGDMVDAIVSGVTNFGVFVRFIDQPAIEGMIHISELDWRIIDHPKEVVKIDETIKAKIVEIKDSQVFLSLKSLKSDPWQGIEEKLKKGEEISGVVYKCNPIGALINLNNGLQGLIHVSEFGSTEEMKKQLEINKEYQFVIDAVKPEEKRIILKIAKK</sequence>
<reference evidence="2 3" key="1">
    <citation type="journal article" date="2015" name="Nature">
        <title>rRNA introns, odd ribosomes, and small enigmatic genomes across a large radiation of phyla.</title>
        <authorList>
            <person name="Brown C.T."/>
            <person name="Hug L.A."/>
            <person name="Thomas B.C."/>
            <person name="Sharon I."/>
            <person name="Castelle C.J."/>
            <person name="Singh A."/>
            <person name="Wilkins M.J."/>
            <person name="Williams K.H."/>
            <person name="Banfield J.F."/>
        </authorList>
    </citation>
    <scope>NUCLEOTIDE SEQUENCE [LARGE SCALE GENOMIC DNA]</scope>
</reference>
<evidence type="ECO:0000313" key="2">
    <source>
        <dbReference type="EMBL" id="KKR89206.1"/>
    </source>
</evidence>
<dbReference type="PANTHER" id="PTHR47559">
    <property type="entry name" value="OS03G0844900 PROTEIN"/>
    <property type="match status" value="1"/>
</dbReference>
<dbReference type="SMART" id="SM00316">
    <property type="entry name" value="S1"/>
    <property type="match status" value="4"/>
</dbReference>